<dbReference type="SUPFAM" id="SSF53474">
    <property type="entry name" value="alpha/beta-Hydrolases"/>
    <property type="match status" value="1"/>
</dbReference>
<keyword evidence="2" id="KW-0378">Hydrolase</keyword>
<dbReference type="Pfam" id="PF12697">
    <property type="entry name" value="Abhydrolase_6"/>
    <property type="match status" value="1"/>
</dbReference>
<dbReference type="InterPro" id="IPR000073">
    <property type="entry name" value="AB_hydrolase_1"/>
</dbReference>
<evidence type="ECO:0000259" key="1">
    <source>
        <dbReference type="Pfam" id="PF12697"/>
    </source>
</evidence>
<sequence>MTTFALIPGADGRARYWHRVVPELTARGHRAVTMDLPEDPHAGLGAYAELVVGAVGSPPYPGGLVLVAQSLAGFFAPLVAELLPVDGIVLVNAMVPEPGETAGEWWDDTGQPAARRAFAVAQGRDPDAPFDLRTDFFHDVPEEITAEALAAPASGPSDALFADPWPLLSWPDVPTRFLQGREDRFFPLAFQRRVVRDRLGLAVEEIPGGHLPALSRPVELADRLCAPRTA</sequence>
<proteinExistence type="predicted"/>
<dbReference type="RefSeq" id="WP_003955650.1">
    <property type="nucleotide sequence ID" value="NZ_CM000913.1"/>
</dbReference>
<dbReference type="InterPro" id="IPR029058">
    <property type="entry name" value="AB_hydrolase_fold"/>
</dbReference>
<dbReference type="OrthoDB" id="9773549at2"/>
<dbReference type="Gene3D" id="3.40.50.1820">
    <property type="entry name" value="alpha/beta hydrolase"/>
    <property type="match status" value="1"/>
</dbReference>
<accession>B5GUY8</accession>
<name>B5GUY8_STRCL</name>
<dbReference type="ESTHER" id="strcl-b5guy8">
    <property type="family name" value="HNLyase_Bact"/>
</dbReference>
<evidence type="ECO:0000313" key="3">
    <source>
        <dbReference type="Proteomes" id="UP000002357"/>
    </source>
</evidence>
<reference evidence="2 3" key="1">
    <citation type="journal article" date="2010" name="Genome Biol. Evol.">
        <title>The sequence of a 1.8-mb bacterial linear plasmid reveals a rich evolutionary reservoir of secondary metabolic pathways.</title>
        <authorList>
            <person name="Medema M.H."/>
            <person name="Trefzer A."/>
            <person name="Kovalchuk A."/>
            <person name="van den Berg M."/>
            <person name="Mueller U."/>
            <person name="Heijne W."/>
            <person name="Wu L."/>
            <person name="Alam M.T."/>
            <person name="Ronning C.M."/>
            <person name="Nierman W.C."/>
            <person name="Bovenberg R.A.L."/>
            <person name="Breitling R."/>
            <person name="Takano E."/>
        </authorList>
    </citation>
    <scope>NUCLEOTIDE SEQUENCE [LARGE SCALE GENOMIC DNA]</scope>
    <source>
        <strain evidence="3">ATCC 27064 / DSM 738 / JCM 4710 / NBRC 13307 / NCIMB 12785 / NRRL 3585 / VKM Ac-602</strain>
    </source>
</reference>
<dbReference type="eggNOG" id="COG2267">
    <property type="taxonomic scope" value="Bacteria"/>
</dbReference>
<dbReference type="KEGG" id="sclf:BB341_21220"/>
<dbReference type="STRING" id="1901.BB341_21220"/>
<feature type="domain" description="AB hydrolase-1" evidence="1">
    <location>
        <begin position="6"/>
        <end position="222"/>
    </location>
</feature>
<dbReference type="GO" id="GO:0016787">
    <property type="term" value="F:hydrolase activity"/>
    <property type="evidence" value="ECO:0007669"/>
    <property type="project" value="UniProtKB-KW"/>
</dbReference>
<organism evidence="2 3">
    <name type="scientific">Streptomyces clavuligerus</name>
    <dbReference type="NCBI Taxonomy" id="1901"/>
    <lineage>
        <taxon>Bacteria</taxon>
        <taxon>Bacillati</taxon>
        <taxon>Actinomycetota</taxon>
        <taxon>Actinomycetes</taxon>
        <taxon>Kitasatosporales</taxon>
        <taxon>Streptomycetaceae</taxon>
        <taxon>Streptomyces</taxon>
    </lineage>
</organism>
<evidence type="ECO:0000313" key="2">
    <source>
        <dbReference type="EMBL" id="EFG06458.1"/>
    </source>
</evidence>
<dbReference type="PANTHER" id="PTHR37017:SF11">
    <property type="entry name" value="ESTERASE_LIPASE_THIOESTERASE DOMAIN-CONTAINING PROTEIN"/>
    <property type="match status" value="1"/>
</dbReference>
<dbReference type="Proteomes" id="UP000002357">
    <property type="component" value="Chromosome"/>
</dbReference>
<dbReference type="PANTHER" id="PTHR37017">
    <property type="entry name" value="AB HYDROLASE-1 DOMAIN-CONTAINING PROTEIN-RELATED"/>
    <property type="match status" value="1"/>
</dbReference>
<dbReference type="EMBL" id="CM000913">
    <property type="protein sequence ID" value="EFG06458.1"/>
    <property type="molecule type" value="Genomic_DNA"/>
</dbReference>
<dbReference type="GeneID" id="93731986"/>
<dbReference type="AlphaFoldDB" id="B5GUY8"/>
<protein>
    <submittedName>
        <fullName evidence="2">Alpha/beta hydrolase</fullName>
    </submittedName>
</protein>
<keyword evidence="3" id="KW-1185">Reference proteome</keyword>
<dbReference type="InterPro" id="IPR052897">
    <property type="entry name" value="Sec-Metab_Biosynth_Hydrolase"/>
</dbReference>
<gene>
    <name evidence="2" type="ORF">SCLAV_1379</name>
</gene>